<evidence type="ECO:0000313" key="8">
    <source>
        <dbReference type="EMBL" id="MFB9207029.1"/>
    </source>
</evidence>
<feature type="transmembrane region" description="Helical" evidence="6">
    <location>
        <begin position="310"/>
        <end position="329"/>
    </location>
</feature>
<feature type="transmembrane region" description="Helical" evidence="6">
    <location>
        <begin position="256"/>
        <end position="278"/>
    </location>
</feature>
<evidence type="ECO:0000259" key="7">
    <source>
        <dbReference type="PROSITE" id="PS50850"/>
    </source>
</evidence>
<evidence type="ECO:0000256" key="2">
    <source>
        <dbReference type="ARBA" id="ARBA00022448"/>
    </source>
</evidence>
<keyword evidence="9" id="KW-1185">Reference proteome</keyword>
<dbReference type="CDD" id="cd17321">
    <property type="entry name" value="MFS_MMR_MDR_like"/>
    <property type="match status" value="1"/>
</dbReference>
<keyword evidence="3 6" id="KW-0812">Transmembrane</keyword>
<reference evidence="8 9" key="1">
    <citation type="submission" date="2024-09" db="EMBL/GenBank/DDBJ databases">
        <authorList>
            <person name="Sun Q."/>
            <person name="Mori K."/>
        </authorList>
    </citation>
    <scope>NUCLEOTIDE SEQUENCE [LARGE SCALE GENOMIC DNA]</scope>
    <source>
        <strain evidence="8 9">CCM 3426</strain>
    </source>
</reference>
<organism evidence="8 9">
    <name type="scientific">Nonomuraea spiralis</name>
    <dbReference type="NCBI Taxonomy" id="46182"/>
    <lineage>
        <taxon>Bacteria</taxon>
        <taxon>Bacillati</taxon>
        <taxon>Actinomycetota</taxon>
        <taxon>Actinomycetes</taxon>
        <taxon>Streptosporangiales</taxon>
        <taxon>Streptosporangiaceae</taxon>
        <taxon>Nonomuraea</taxon>
    </lineage>
</organism>
<keyword evidence="4 6" id="KW-1133">Transmembrane helix</keyword>
<keyword evidence="2" id="KW-0813">Transport</keyword>
<protein>
    <submittedName>
        <fullName evidence="8">MFS transporter</fullName>
    </submittedName>
</protein>
<dbReference type="RefSeq" id="WP_189650407.1">
    <property type="nucleotide sequence ID" value="NZ_BMRC01000013.1"/>
</dbReference>
<feature type="transmembrane region" description="Helical" evidence="6">
    <location>
        <begin position="144"/>
        <end position="165"/>
    </location>
</feature>
<feature type="transmembrane region" description="Helical" evidence="6">
    <location>
        <begin position="55"/>
        <end position="74"/>
    </location>
</feature>
<proteinExistence type="predicted"/>
<dbReference type="EMBL" id="JBHMEI010000044">
    <property type="protein sequence ID" value="MFB9207029.1"/>
    <property type="molecule type" value="Genomic_DNA"/>
</dbReference>
<accession>A0ABV5ITD4</accession>
<sequence>MTAPARRDSEPGQASFGPRFVTAVSVGSLLNPINSSIIAIALVPIAHHFGVGADATSWLVSALYLATAIGQPVLGRLADRLGPRRIYLAGLVTVAAGGLLGYWAPTLGLLVVARVVIGLGTSAAYPAAMSMVRRRSQRSGGSAPASVMGALAMAGQVSMVLGPPLGGLLDALGGWRWIFLVNLPMAVAGVVSALLWLPRDEPYEQDGAGGGGSLRDLARNRPLLVTYLRNAVTFMATYGFLYGWTQWLEQGRGLTAAVAGLLLMPTSAVGAVVSGLAARADQARWMLPAGAAALLAGCAWLPALDGGASILSLCLLSALFGVQNGLNIVGNQAAMYRQAPPDRIGMAAGLLRTSQYAGAICSALLISLTYGERATDEGLHRLGVVLTAASALLLAGTLVAAVRTGGRRTRVSGRR</sequence>
<feature type="transmembrane region" description="Helical" evidence="6">
    <location>
        <begin position="382"/>
        <end position="402"/>
    </location>
</feature>
<evidence type="ECO:0000256" key="6">
    <source>
        <dbReference type="SAM" id="Phobius"/>
    </source>
</evidence>
<comment type="caution">
    <text evidence="8">The sequence shown here is derived from an EMBL/GenBank/DDBJ whole genome shotgun (WGS) entry which is preliminary data.</text>
</comment>
<evidence type="ECO:0000313" key="9">
    <source>
        <dbReference type="Proteomes" id="UP001589647"/>
    </source>
</evidence>
<dbReference type="Gene3D" id="1.20.1250.20">
    <property type="entry name" value="MFS general substrate transporter like domains"/>
    <property type="match status" value="1"/>
</dbReference>
<dbReference type="SUPFAM" id="SSF103473">
    <property type="entry name" value="MFS general substrate transporter"/>
    <property type="match status" value="1"/>
</dbReference>
<feature type="transmembrane region" description="Helical" evidence="6">
    <location>
        <begin position="223"/>
        <end position="244"/>
    </location>
</feature>
<name>A0ABV5ITD4_9ACTN</name>
<dbReference type="PROSITE" id="PS50850">
    <property type="entry name" value="MFS"/>
    <property type="match status" value="1"/>
</dbReference>
<evidence type="ECO:0000256" key="5">
    <source>
        <dbReference type="ARBA" id="ARBA00023136"/>
    </source>
</evidence>
<dbReference type="Pfam" id="PF07690">
    <property type="entry name" value="MFS_1"/>
    <property type="match status" value="1"/>
</dbReference>
<evidence type="ECO:0000256" key="4">
    <source>
        <dbReference type="ARBA" id="ARBA00022989"/>
    </source>
</evidence>
<dbReference type="InterPro" id="IPR020846">
    <property type="entry name" value="MFS_dom"/>
</dbReference>
<dbReference type="PANTHER" id="PTHR42718:SF9">
    <property type="entry name" value="MAJOR FACILITATOR SUPERFAMILY MULTIDRUG TRANSPORTER MFSC"/>
    <property type="match status" value="1"/>
</dbReference>
<feature type="transmembrane region" description="Helical" evidence="6">
    <location>
        <begin position="350"/>
        <end position="370"/>
    </location>
</feature>
<keyword evidence="5 6" id="KW-0472">Membrane</keyword>
<dbReference type="PANTHER" id="PTHR42718">
    <property type="entry name" value="MAJOR FACILITATOR SUPERFAMILY MULTIDRUG TRANSPORTER MFSC"/>
    <property type="match status" value="1"/>
</dbReference>
<feature type="transmembrane region" description="Helical" evidence="6">
    <location>
        <begin position="177"/>
        <end position="197"/>
    </location>
</feature>
<dbReference type="InterPro" id="IPR011701">
    <property type="entry name" value="MFS"/>
</dbReference>
<feature type="transmembrane region" description="Helical" evidence="6">
    <location>
        <begin position="285"/>
        <end position="304"/>
    </location>
</feature>
<feature type="transmembrane region" description="Helical" evidence="6">
    <location>
        <begin position="20"/>
        <end position="43"/>
    </location>
</feature>
<feature type="transmembrane region" description="Helical" evidence="6">
    <location>
        <begin position="86"/>
        <end position="105"/>
    </location>
</feature>
<evidence type="ECO:0000256" key="3">
    <source>
        <dbReference type="ARBA" id="ARBA00022692"/>
    </source>
</evidence>
<gene>
    <name evidence="8" type="ORF">ACFFV7_37960</name>
</gene>
<feature type="domain" description="Major facilitator superfamily (MFS) profile" evidence="7">
    <location>
        <begin position="20"/>
        <end position="408"/>
    </location>
</feature>
<dbReference type="InterPro" id="IPR036259">
    <property type="entry name" value="MFS_trans_sf"/>
</dbReference>
<feature type="transmembrane region" description="Helical" evidence="6">
    <location>
        <begin position="111"/>
        <end position="132"/>
    </location>
</feature>
<evidence type="ECO:0000256" key="1">
    <source>
        <dbReference type="ARBA" id="ARBA00004651"/>
    </source>
</evidence>
<comment type="subcellular location">
    <subcellularLocation>
        <location evidence="1">Cell membrane</location>
        <topology evidence="1">Multi-pass membrane protein</topology>
    </subcellularLocation>
</comment>
<dbReference type="Proteomes" id="UP001589647">
    <property type="component" value="Unassembled WGS sequence"/>
</dbReference>